<dbReference type="Pfam" id="PF12833">
    <property type="entry name" value="HTH_18"/>
    <property type="match status" value="1"/>
</dbReference>
<evidence type="ECO:0000256" key="4">
    <source>
        <dbReference type="SAM" id="Phobius"/>
    </source>
</evidence>
<gene>
    <name evidence="6" type="ORF">GC101_19110</name>
</gene>
<dbReference type="SMART" id="SM00342">
    <property type="entry name" value="HTH_ARAC"/>
    <property type="match status" value="1"/>
</dbReference>
<dbReference type="PANTHER" id="PTHR43280:SF10">
    <property type="entry name" value="REGULATORY PROTEIN POCR"/>
    <property type="match status" value="1"/>
</dbReference>
<comment type="caution">
    <text evidence="6">The sequence shown here is derived from an EMBL/GenBank/DDBJ whole genome shotgun (WGS) entry which is preliminary data.</text>
</comment>
<dbReference type="InterPro" id="IPR018060">
    <property type="entry name" value="HTH_AraC"/>
</dbReference>
<keyword evidence="3" id="KW-0804">Transcription</keyword>
<dbReference type="SUPFAM" id="SSF46689">
    <property type="entry name" value="Homeodomain-like"/>
    <property type="match status" value="1"/>
</dbReference>
<keyword evidence="7" id="KW-1185">Reference proteome</keyword>
<name>A0ABX1YMU4_9BACL</name>
<evidence type="ECO:0000259" key="5">
    <source>
        <dbReference type="PROSITE" id="PS01124"/>
    </source>
</evidence>
<evidence type="ECO:0000313" key="6">
    <source>
        <dbReference type="EMBL" id="NOU80974.1"/>
    </source>
</evidence>
<evidence type="ECO:0000256" key="1">
    <source>
        <dbReference type="ARBA" id="ARBA00023015"/>
    </source>
</evidence>
<keyword evidence="4" id="KW-0472">Membrane</keyword>
<dbReference type="InterPro" id="IPR018062">
    <property type="entry name" value="HTH_AraC-typ_CS"/>
</dbReference>
<keyword evidence="4" id="KW-0812">Transmembrane</keyword>
<keyword evidence="4" id="KW-1133">Transmembrane helix</keyword>
<feature type="domain" description="HTH araC/xylS-type" evidence="5">
    <location>
        <begin position="675"/>
        <end position="774"/>
    </location>
</feature>
<feature type="transmembrane region" description="Helical" evidence="4">
    <location>
        <begin position="311"/>
        <end position="331"/>
    </location>
</feature>
<evidence type="ECO:0000256" key="3">
    <source>
        <dbReference type="ARBA" id="ARBA00023163"/>
    </source>
</evidence>
<dbReference type="InterPro" id="IPR009057">
    <property type="entry name" value="Homeodomain-like_sf"/>
</dbReference>
<dbReference type="Gene3D" id="1.10.10.60">
    <property type="entry name" value="Homeodomain-like"/>
    <property type="match status" value="2"/>
</dbReference>
<sequence length="777" mass="87276">MGVEKGGTAAMRFAKWPEQQHLFVRLMIPYISFMVFALCLGGLFYKLTYDVVKDEVTGSNMQLLDQVKETMDIRLSEINTIALQLLNDPMVLSFARVSDPFSSTRTYKVLETQKNLYSYNTSNNFVLDYYLIFKNSNLALSSNSTYELPAFYNYVLSNTGTDYETWRSDLFSTYRNREVMASGSTQYQGKSYDMLTYVQSLGYPGSIQGALVILVDNRKLKSLLSGVDVSDGGWVSIIDNEGRVVSALSGDGTIPDLDPAAYPADSGIIEASGKTNDMMVTYTKSSYNKWSYVVAQPPHVVLGKVLSIKKITIIVVLAFLLVGLFLAYLFATRSGKPLVRILSTLTERPSGKQPRRPKDMYGFIQNSLSTLIDNNAALQDEIERQAPLLRESFYERLLKGEFLNENEIDTLLRHQHIEIAGESYAVGILHFRGGTRGINADALRKLDVERVLIKEALRLALGESYYVHDVAEDKIAILFVDTAGDSIRFRRMIEGAIAGTAAEIGERLALGLYFAIGGFRASLLDVSGSYEEARQSLSSVTYEEIVQTAWFYDLPSENSLFYFPGEVENRLSNYTKAGESGELRRLLDSLYQENFQQRHLPLAMQQLFCCEMISCLVKLQEQLMLQYPEEVSSLLLQLNATENLREVYRSAADIFLSMSEEADHRKKSRNVKLIDSILVYIQEQFGQANLSLDAVAEHMNISKGYMSQFFKEQTGTNFSEYLEQLRMTEAKALLANTGLPIRDIAEQVGYHSTNTFCRAFKRGSGLSATAFRESAAG</sequence>
<dbReference type="PROSITE" id="PS01124">
    <property type="entry name" value="HTH_ARAC_FAMILY_2"/>
    <property type="match status" value="1"/>
</dbReference>
<dbReference type="Proteomes" id="UP000596857">
    <property type="component" value="Unassembled WGS sequence"/>
</dbReference>
<dbReference type="CDD" id="cd18774">
    <property type="entry name" value="PDC2_HK_sensor"/>
    <property type="match status" value="1"/>
</dbReference>
<evidence type="ECO:0000313" key="7">
    <source>
        <dbReference type="Proteomes" id="UP000596857"/>
    </source>
</evidence>
<dbReference type="EMBL" id="WHOB01000059">
    <property type="protein sequence ID" value="NOU80974.1"/>
    <property type="molecule type" value="Genomic_DNA"/>
</dbReference>
<organism evidence="6 7">
    <name type="scientific">Paenibacillus phytohabitans</name>
    <dbReference type="NCBI Taxonomy" id="2654978"/>
    <lineage>
        <taxon>Bacteria</taxon>
        <taxon>Bacillati</taxon>
        <taxon>Bacillota</taxon>
        <taxon>Bacilli</taxon>
        <taxon>Bacillales</taxon>
        <taxon>Paenibacillaceae</taxon>
        <taxon>Paenibacillus</taxon>
    </lineage>
</organism>
<dbReference type="PANTHER" id="PTHR43280">
    <property type="entry name" value="ARAC-FAMILY TRANSCRIPTIONAL REGULATOR"/>
    <property type="match status" value="1"/>
</dbReference>
<protein>
    <submittedName>
        <fullName evidence="6">Helix-turn-helix domain-containing protein</fullName>
    </submittedName>
</protein>
<feature type="transmembrane region" description="Helical" evidence="4">
    <location>
        <begin position="22"/>
        <end position="45"/>
    </location>
</feature>
<evidence type="ECO:0000256" key="2">
    <source>
        <dbReference type="ARBA" id="ARBA00023125"/>
    </source>
</evidence>
<accession>A0ABX1YMU4</accession>
<keyword evidence="2" id="KW-0238">DNA-binding</keyword>
<keyword evidence="1" id="KW-0805">Transcription regulation</keyword>
<dbReference type="PROSITE" id="PS00041">
    <property type="entry name" value="HTH_ARAC_FAMILY_1"/>
    <property type="match status" value="1"/>
</dbReference>
<reference evidence="6 7" key="1">
    <citation type="submission" date="2019-10" db="EMBL/GenBank/DDBJ databases">
        <title>Description of Paenibacillus terricola sp. nov.</title>
        <authorList>
            <person name="Carlier A."/>
            <person name="Qi S."/>
        </authorList>
    </citation>
    <scope>NUCLEOTIDE SEQUENCE [LARGE SCALE GENOMIC DNA]</scope>
    <source>
        <strain evidence="6 7">LMG 31459</strain>
    </source>
</reference>
<proteinExistence type="predicted"/>